<name>A0A6P6Y0R5_DERPT</name>
<dbReference type="PANTHER" id="PTHR21522:SF62">
    <property type="entry name" value="OTOPETRIN-LIKE A, ISOFORM C"/>
    <property type="match status" value="1"/>
</dbReference>
<dbReference type="OMA" id="NRVDMGA"/>
<feature type="region of interest" description="Disordered" evidence="11">
    <location>
        <begin position="397"/>
        <end position="419"/>
    </location>
</feature>
<dbReference type="Proteomes" id="UP000515146">
    <property type="component" value="Unplaced"/>
</dbReference>
<keyword evidence="3" id="KW-0813">Transport</keyword>
<gene>
    <name evidence="14" type="primary">LOC113793094</name>
</gene>
<evidence type="ECO:0000256" key="4">
    <source>
        <dbReference type="ARBA" id="ARBA00022475"/>
    </source>
</evidence>
<keyword evidence="10" id="KW-0407">Ion channel</keyword>
<feature type="compositionally biased region" description="Basic residues" evidence="11">
    <location>
        <begin position="400"/>
        <end position="415"/>
    </location>
</feature>
<feature type="transmembrane region" description="Helical" evidence="12">
    <location>
        <begin position="102"/>
        <end position="128"/>
    </location>
</feature>
<feature type="transmembrane region" description="Helical" evidence="12">
    <location>
        <begin position="140"/>
        <end position="160"/>
    </location>
</feature>
<proteinExistence type="inferred from homology"/>
<evidence type="ECO:0000256" key="11">
    <source>
        <dbReference type="SAM" id="MobiDB-lite"/>
    </source>
</evidence>
<feature type="transmembrane region" description="Helical" evidence="12">
    <location>
        <begin position="590"/>
        <end position="610"/>
    </location>
</feature>
<keyword evidence="6" id="KW-0375">Hydrogen ion transport</keyword>
<organism evidence="13 14">
    <name type="scientific">Dermatophagoides pteronyssinus</name>
    <name type="common">European house dust mite</name>
    <dbReference type="NCBI Taxonomy" id="6956"/>
    <lineage>
        <taxon>Eukaryota</taxon>
        <taxon>Metazoa</taxon>
        <taxon>Ecdysozoa</taxon>
        <taxon>Arthropoda</taxon>
        <taxon>Chelicerata</taxon>
        <taxon>Arachnida</taxon>
        <taxon>Acari</taxon>
        <taxon>Acariformes</taxon>
        <taxon>Sarcoptiformes</taxon>
        <taxon>Astigmata</taxon>
        <taxon>Psoroptidia</taxon>
        <taxon>Analgoidea</taxon>
        <taxon>Pyroglyphidae</taxon>
        <taxon>Dermatophagoidinae</taxon>
        <taxon>Dermatophagoides</taxon>
    </lineage>
</organism>
<dbReference type="FunCoup" id="A0A6P6Y0R5">
    <property type="interactions" value="4"/>
</dbReference>
<reference evidence="14" key="1">
    <citation type="submission" date="2025-08" db="UniProtKB">
        <authorList>
            <consortium name="RefSeq"/>
        </authorList>
    </citation>
    <scope>IDENTIFICATION</scope>
    <source>
        <strain evidence="14">Airmid</strain>
    </source>
</reference>
<dbReference type="InParanoid" id="A0A6P6Y0R5"/>
<keyword evidence="5 12" id="KW-0812">Transmembrane</keyword>
<feature type="transmembrane region" description="Helical" evidence="12">
    <location>
        <begin position="260"/>
        <end position="280"/>
    </location>
</feature>
<comment type="subcellular location">
    <subcellularLocation>
        <location evidence="1">Cell membrane</location>
        <topology evidence="1">Multi-pass membrane protein</topology>
    </subcellularLocation>
</comment>
<dbReference type="AlphaFoldDB" id="A0A6P6Y0R5"/>
<keyword evidence="8" id="KW-0406">Ion transport</keyword>
<evidence type="ECO:0000256" key="1">
    <source>
        <dbReference type="ARBA" id="ARBA00004651"/>
    </source>
</evidence>
<accession>A0A6P6Y0R5</accession>
<keyword evidence="7 12" id="KW-1133">Transmembrane helix</keyword>
<evidence type="ECO:0000256" key="6">
    <source>
        <dbReference type="ARBA" id="ARBA00022781"/>
    </source>
</evidence>
<evidence type="ECO:0000256" key="5">
    <source>
        <dbReference type="ARBA" id="ARBA00022692"/>
    </source>
</evidence>
<dbReference type="GO" id="GO:0015252">
    <property type="term" value="F:proton channel activity"/>
    <property type="evidence" value="ECO:0007669"/>
    <property type="project" value="InterPro"/>
</dbReference>
<feature type="transmembrane region" description="Helical" evidence="12">
    <location>
        <begin position="622"/>
        <end position="642"/>
    </location>
</feature>
<feature type="transmembrane region" description="Helical" evidence="12">
    <location>
        <begin position="189"/>
        <end position="207"/>
    </location>
</feature>
<dbReference type="Pfam" id="PF03189">
    <property type="entry name" value="Otopetrin"/>
    <property type="match status" value="1"/>
</dbReference>
<dbReference type="KEGG" id="dpte:113793094"/>
<dbReference type="PANTHER" id="PTHR21522">
    <property type="entry name" value="PROTON CHANNEL OTOP"/>
    <property type="match status" value="1"/>
</dbReference>
<evidence type="ECO:0000256" key="3">
    <source>
        <dbReference type="ARBA" id="ARBA00022448"/>
    </source>
</evidence>
<evidence type="ECO:0000256" key="9">
    <source>
        <dbReference type="ARBA" id="ARBA00023136"/>
    </source>
</evidence>
<keyword evidence="9 12" id="KW-0472">Membrane</keyword>
<dbReference type="RefSeq" id="XP_027198860.1">
    <property type="nucleotide sequence ID" value="XM_027343059.1"/>
</dbReference>
<evidence type="ECO:0000256" key="10">
    <source>
        <dbReference type="ARBA" id="ARBA00023303"/>
    </source>
</evidence>
<feature type="transmembrane region" description="Helical" evidence="12">
    <location>
        <begin position="553"/>
        <end position="578"/>
    </location>
</feature>
<comment type="similarity">
    <text evidence="2">Belongs to the otopetrin family.</text>
</comment>
<feature type="transmembrane region" description="Helical" evidence="12">
    <location>
        <begin position="357"/>
        <end position="377"/>
    </location>
</feature>
<keyword evidence="13" id="KW-1185">Reference proteome</keyword>
<evidence type="ECO:0000256" key="8">
    <source>
        <dbReference type="ARBA" id="ARBA00023065"/>
    </source>
</evidence>
<evidence type="ECO:0000256" key="7">
    <source>
        <dbReference type="ARBA" id="ARBA00022989"/>
    </source>
</evidence>
<dbReference type="GO" id="GO:0005886">
    <property type="term" value="C:plasma membrane"/>
    <property type="evidence" value="ECO:0007669"/>
    <property type="project" value="UniProtKB-SubCell"/>
</dbReference>
<evidence type="ECO:0000313" key="13">
    <source>
        <dbReference type="Proteomes" id="UP000515146"/>
    </source>
</evidence>
<protein>
    <submittedName>
        <fullName evidence="14">Proton channel OtopLc-like</fullName>
    </submittedName>
</protein>
<feature type="transmembrane region" description="Helical" evidence="12">
    <location>
        <begin position="523"/>
        <end position="541"/>
    </location>
</feature>
<evidence type="ECO:0000313" key="14">
    <source>
        <dbReference type="RefSeq" id="XP_027198860.1"/>
    </source>
</evidence>
<sequence>MFDNWCRSCTGESLEISQEMAEQNGGDSTLIDNDTDVSTAMMLHSQQSTNDDSIIVEFNNEKFDSNNHGMIKKKKTTKNDNLQIKMKQAKLGQEKKQYARTAAFIVTSSIYGQLLVVICIALFTAKIVSPVLPLWYFEAFYLYLYAFSLLFLFYVYIYLLNDVPKLDTFHIKHYEGKNHKIGETDRSHASIFLRIGSIVFGLGVMIYNGLEFGAYFEISPDSSCHSILLGVNPILQAAFTFSQMYFIFTYSRLMINKFKLIARIGLMHLVATNICVWIRTLGKEALHELKSNSSNVFTKPDSSLFLNDYAANTKSNVMSSSVGNNTINQISHTINSTYFQCQNENVMGSILLNASPYLYPFIVEYSLIAAAFLYIMWSSIGKKFMLSYEADMTDSSTSCQHHHHHHHSHQHHHHNQMQIDDLSSSSRTSSYQNLSALYSCLGSSKGLFTGFLFLAISVTSLIIFFVLVHHPNYNLMASLLSDISHSILLILSSFAILIGFFKMRNLKFLPAMRDTADGGLRDLLLRIAAFGLYAYSLFGVIASSFELNSLQHITVLITSILTIVQVTLQTLFISDVVCRKRTGQKQSGRQLITFLLITNLTLWIVYTFVMQKLEASPIQLKVFGFTTWTLILRITLPLSIFYRFHSAITFAEVWKNSYKTSTSSSVSSSSTN</sequence>
<feature type="transmembrane region" description="Helical" evidence="12">
    <location>
        <begin position="483"/>
        <end position="502"/>
    </location>
</feature>
<evidence type="ECO:0000256" key="2">
    <source>
        <dbReference type="ARBA" id="ARBA00006513"/>
    </source>
</evidence>
<feature type="transmembrane region" description="Helical" evidence="12">
    <location>
        <begin position="227"/>
        <end position="248"/>
    </location>
</feature>
<feature type="transmembrane region" description="Helical" evidence="12">
    <location>
        <begin position="447"/>
        <end position="468"/>
    </location>
</feature>
<keyword evidence="4" id="KW-1003">Cell membrane</keyword>
<dbReference type="InterPro" id="IPR004878">
    <property type="entry name" value="Otopetrin"/>
</dbReference>
<evidence type="ECO:0000256" key="12">
    <source>
        <dbReference type="SAM" id="Phobius"/>
    </source>
</evidence>
<dbReference type="OrthoDB" id="6429739at2759"/>